<reference evidence="2 3" key="1">
    <citation type="submission" date="2018-01" db="EMBL/GenBank/DDBJ databases">
        <title>Metagenomic assembled genomes from two thermal pools in the Uzon Caldera, Kamchatka, Russia.</title>
        <authorList>
            <person name="Wilkins L."/>
            <person name="Ettinger C."/>
        </authorList>
    </citation>
    <scope>NUCLEOTIDE SEQUENCE [LARGE SCALE GENOMIC DNA]</scope>
    <source>
        <strain evidence="2">ZAV-02</strain>
    </source>
</reference>
<evidence type="ECO:0000313" key="3">
    <source>
        <dbReference type="Proteomes" id="UP000243376"/>
    </source>
</evidence>
<dbReference type="SUPFAM" id="SSF53697">
    <property type="entry name" value="SIS domain"/>
    <property type="match status" value="1"/>
</dbReference>
<dbReference type="Gene3D" id="3.40.50.10490">
    <property type="entry name" value="Glucose-6-phosphate isomerase like protein, domain 1"/>
    <property type="match status" value="1"/>
</dbReference>
<dbReference type="GO" id="GO:1901135">
    <property type="term" value="P:carbohydrate derivative metabolic process"/>
    <property type="evidence" value="ECO:0007669"/>
    <property type="project" value="InterPro"/>
</dbReference>
<accession>A0A2J6X686</accession>
<protein>
    <submittedName>
        <fullName evidence="2">Phosphoheptose isomerase</fullName>
    </submittedName>
</protein>
<sequence>MHSLASYFEQMSQTLEQLPLQTLQRVANALWEAYQRDATIFVCGNGGSAATASHFACDLAKWTIKPQTRRVRAIALTDNIPLITAWSNDQGYTDIFVEQLQALYRPGDIIVAISGSGNSPNVIRAVEWGNAVGAVTVGLTGFDGGKLYRIAQIGLHVNNRFMPQVEDIHSTICHALAVNLGHQIEESLQVDTLRELAVGDSL</sequence>
<dbReference type="InterPro" id="IPR050099">
    <property type="entry name" value="SIS_GmhA/DiaA_subfam"/>
</dbReference>
<dbReference type="InterPro" id="IPR046348">
    <property type="entry name" value="SIS_dom_sf"/>
</dbReference>
<dbReference type="PROSITE" id="PS51464">
    <property type="entry name" value="SIS"/>
    <property type="match status" value="1"/>
</dbReference>
<feature type="domain" description="SIS" evidence="1">
    <location>
        <begin position="30"/>
        <end position="187"/>
    </location>
</feature>
<dbReference type="GO" id="GO:0016853">
    <property type="term" value="F:isomerase activity"/>
    <property type="evidence" value="ECO:0007669"/>
    <property type="project" value="UniProtKB-KW"/>
</dbReference>
<evidence type="ECO:0000259" key="1">
    <source>
        <dbReference type="PROSITE" id="PS51464"/>
    </source>
</evidence>
<evidence type="ECO:0000313" key="2">
    <source>
        <dbReference type="EMBL" id="PMP82221.1"/>
    </source>
</evidence>
<dbReference type="GO" id="GO:0097367">
    <property type="term" value="F:carbohydrate derivative binding"/>
    <property type="evidence" value="ECO:0007669"/>
    <property type="project" value="InterPro"/>
</dbReference>
<dbReference type="PANTHER" id="PTHR30390:SF8">
    <property type="entry name" value="SUGAR ISOMERASE (SIS)"/>
    <property type="match status" value="1"/>
</dbReference>
<dbReference type="AlphaFoldDB" id="A0A2J6X686"/>
<keyword evidence="2" id="KW-0413">Isomerase</keyword>
<dbReference type="EMBL" id="PNIQ01000468">
    <property type="protein sequence ID" value="PMP82221.1"/>
    <property type="molecule type" value="Genomic_DNA"/>
</dbReference>
<gene>
    <name evidence="2" type="ORF">C0184_07140</name>
</gene>
<dbReference type="Pfam" id="PF13580">
    <property type="entry name" value="SIS_2"/>
    <property type="match status" value="1"/>
</dbReference>
<dbReference type="PANTHER" id="PTHR30390">
    <property type="entry name" value="SEDOHEPTULOSE 7-PHOSPHATE ISOMERASE / DNAA INITIATOR-ASSOCIATING FACTOR FOR REPLICATION INITIATION"/>
    <property type="match status" value="1"/>
</dbReference>
<proteinExistence type="predicted"/>
<organism evidence="2 3">
    <name type="scientific">Chloroflexus aggregans</name>
    <dbReference type="NCBI Taxonomy" id="152260"/>
    <lineage>
        <taxon>Bacteria</taxon>
        <taxon>Bacillati</taxon>
        <taxon>Chloroflexota</taxon>
        <taxon>Chloroflexia</taxon>
        <taxon>Chloroflexales</taxon>
        <taxon>Chloroflexineae</taxon>
        <taxon>Chloroflexaceae</taxon>
        <taxon>Chloroflexus</taxon>
    </lineage>
</organism>
<name>A0A2J6X686_9CHLR</name>
<dbReference type="InterPro" id="IPR001347">
    <property type="entry name" value="SIS_dom"/>
</dbReference>
<comment type="caution">
    <text evidence="2">The sequence shown here is derived from an EMBL/GenBank/DDBJ whole genome shotgun (WGS) entry which is preliminary data.</text>
</comment>
<dbReference type="InterPro" id="IPR035461">
    <property type="entry name" value="GmhA/DiaA"/>
</dbReference>
<dbReference type="Proteomes" id="UP000243376">
    <property type="component" value="Unassembled WGS sequence"/>
</dbReference>
<dbReference type="CDD" id="cd05006">
    <property type="entry name" value="SIS_GmhA"/>
    <property type="match status" value="1"/>
</dbReference>